<accession>A0ABQ7J5E9</accession>
<dbReference type="Proteomes" id="UP000823046">
    <property type="component" value="Unassembled WGS sequence"/>
</dbReference>
<sequence>MSQKYYSSLSTCDFLSNAPPSSIPGSSSSFLKSSSHRLPSLLTQNDSPFFHVSSDPIKAVVANQTAIHAPPPSFLVTTSKDELGREKPLISPSTTSYTCSFCQDTGNFCHQNRIKLRQKLLQMNLPELSLEQISKFCFGLPQTNKEELLYYCPFCNPLQCEAASLPLPVASHMPWRLSQSQNQSKKISSMDIIDVEEAAKLPQGLLPAWPIKLESSNSLLATGAENLPASPLFRSTSSPTHYPFLMDLDVMSLSQSHEKLMVRRLVLEGHSIIHSIRAVIKHRFTVCQFEHFCIEEAENLAASELNHFVMDLAAVDTREANEIEKEIRRNSVRSRLSYELDVLWQDYGDFMDKLIDFQLLNIYLQTIDNRYTLEKFLRCLKEASRCFPLVSPVWIYCVFSLFTRILSALNFPSLPEKDVKIVAILARLSSTSKTATNYSYETLVEITHYWKTVEMKEKAISIFLSYYTL</sequence>
<comment type="caution">
    <text evidence="1">The sequence shown here is derived from an EMBL/GenBank/DDBJ whole genome shotgun (WGS) entry which is preliminary data.</text>
</comment>
<evidence type="ECO:0000313" key="2">
    <source>
        <dbReference type="Proteomes" id="UP000823046"/>
    </source>
</evidence>
<dbReference type="EMBL" id="JADAQX010001125">
    <property type="protein sequence ID" value="KAF8818021.1"/>
    <property type="molecule type" value="Genomic_DNA"/>
</dbReference>
<evidence type="ECO:0000313" key="1">
    <source>
        <dbReference type="EMBL" id="KAF8818021.1"/>
    </source>
</evidence>
<feature type="non-terminal residue" evidence="1">
    <location>
        <position position="469"/>
    </location>
</feature>
<proteinExistence type="predicted"/>
<organism evidence="1 2">
    <name type="scientific">Cardiosporidium cionae</name>
    <dbReference type="NCBI Taxonomy" id="476202"/>
    <lineage>
        <taxon>Eukaryota</taxon>
        <taxon>Sar</taxon>
        <taxon>Alveolata</taxon>
        <taxon>Apicomplexa</taxon>
        <taxon>Aconoidasida</taxon>
        <taxon>Nephromycida</taxon>
        <taxon>Cardiosporidium</taxon>
    </lineage>
</organism>
<gene>
    <name evidence="1" type="ORF">IE077_004364</name>
</gene>
<protein>
    <submittedName>
        <fullName evidence="1">Uncharacterized protein</fullName>
    </submittedName>
</protein>
<name>A0ABQ7J5E9_9APIC</name>
<reference evidence="1 2" key="1">
    <citation type="journal article" date="2020" name="bioRxiv">
        <title>Metabolic contributions of an alphaproteobacterial endosymbiont in the apicomplexan Cardiosporidium cionae.</title>
        <authorList>
            <person name="Hunter E.S."/>
            <person name="Paight C.J."/>
            <person name="Lane C.E."/>
        </authorList>
    </citation>
    <scope>NUCLEOTIDE SEQUENCE [LARGE SCALE GENOMIC DNA]</scope>
    <source>
        <strain evidence="1">ESH_2018</strain>
    </source>
</reference>
<keyword evidence="2" id="KW-1185">Reference proteome</keyword>